<feature type="domain" description="C2H2-type" evidence="9">
    <location>
        <begin position="618"/>
        <end position="645"/>
    </location>
</feature>
<dbReference type="PROSITE" id="PS00028">
    <property type="entry name" value="ZINC_FINGER_C2H2_1"/>
    <property type="match status" value="10"/>
</dbReference>
<feature type="domain" description="C2H2-type" evidence="9">
    <location>
        <begin position="738"/>
        <end position="765"/>
    </location>
</feature>
<evidence type="ECO:0000256" key="1">
    <source>
        <dbReference type="ARBA" id="ARBA00004123"/>
    </source>
</evidence>
<dbReference type="FunFam" id="3.30.160.60:FF:000145">
    <property type="entry name" value="Zinc finger protein 574"/>
    <property type="match status" value="1"/>
</dbReference>
<feature type="compositionally biased region" description="Basic residues" evidence="8">
    <location>
        <begin position="896"/>
        <end position="905"/>
    </location>
</feature>
<proteinExistence type="predicted"/>
<accession>A0A7R9P6P6</accession>
<keyword evidence="3" id="KW-0677">Repeat</keyword>
<dbReference type="SUPFAM" id="SSF57667">
    <property type="entry name" value="beta-beta-alpha zinc fingers"/>
    <property type="match status" value="7"/>
</dbReference>
<feature type="domain" description="C2H2-type" evidence="9">
    <location>
        <begin position="560"/>
        <end position="587"/>
    </location>
</feature>
<feature type="domain" description="C2H2-type" evidence="9">
    <location>
        <begin position="710"/>
        <end position="737"/>
    </location>
</feature>
<dbReference type="SMART" id="SM00355">
    <property type="entry name" value="ZnF_C2H2"/>
    <property type="match status" value="11"/>
</dbReference>
<dbReference type="PANTHER" id="PTHR23234:SF10">
    <property type="entry name" value="RIKEN CDNA 6720489N17 GENE-RELATED"/>
    <property type="match status" value="1"/>
</dbReference>
<evidence type="ECO:0000256" key="2">
    <source>
        <dbReference type="ARBA" id="ARBA00022723"/>
    </source>
</evidence>
<feature type="compositionally biased region" description="Polar residues" evidence="8">
    <location>
        <begin position="291"/>
        <end position="302"/>
    </location>
</feature>
<evidence type="ECO:0000256" key="8">
    <source>
        <dbReference type="SAM" id="MobiDB-lite"/>
    </source>
</evidence>
<evidence type="ECO:0000256" key="5">
    <source>
        <dbReference type="ARBA" id="ARBA00022833"/>
    </source>
</evidence>
<feature type="region of interest" description="Disordered" evidence="8">
    <location>
        <begin position="365"/>
        <end position="386"/>
    </location>
</feature>
<protein>
    <submittedName>
        <fullName evidence="10">(California timema) hypothetical protein</fullName>
    </submittedName>
</protein>
<dbReference type="FunFam" id="3.30.160.60:FF:000065">
    <property type="entry name" value="B-cell CLL/lymphoma 6, member B"/>
    <property type="match status" value="1"/>
</dbReference>
<keyword evidence="4 7" id="KW-0863">Zinc-finger</keyword>
<dbReference type="InterPro" id="IPR036236">
    <property type="entry name" value="Znf_C2H2_sf"/>
</dbReference>
<dbReference type="Pfam" id="PF00096">
    <property type="entry name" value="zf-C2H2"/>
    <property type="match status" value="5"/>
</dbReference>
<organism evidence="10">
    <name type="scientific">Timema californicum</name>
    <name type="common">California timema</name>
    <name type="synonym">Walking stick</name>
    <dbReference type="NCBI Taxonomy" id="61474"/>
    <lineage>
        <taxon>Eukaryota</taxon>
        <taxon>Metazoa</taxon>
        <taxon>Ecdysozoa</taxon>
        <taxon>Arthropoda</taxon>
        <taxon>Hexapoda</taxon>
        <taxon>Insecta</taxon>
        <taxon>Pterygota</taxon>
        <taxon>Neoptera</taxon>
        <taxon>Polyneoptera</taxon>
        <taxon>Phasmatodea</taxon>
        <taxon>Timematodea</taxon>
        <taxon>Timematoidea</taxon>
        <taxon>Timematidae</taxon>
        <taxon>Timema</taxon>
    </lineage>
</organism>
<evidence type="ECO:0000256" key="4">
    <source>
        <dbReference type="ARBA" id="ARBA00022771"/>
    </source>
</evidence>
<feature type="domain" description="C2H2-type" evidence="9">
    <location>
        <begin position="457"/>
        <end position="484"/>
    </location>
</feature>
<feature type="compositionally biased region" description="Basic and acidic residues" evidence="8">
    <location>
        <begin position="435"/>
        <end position="457"/>
    </location>
</feature>
<feature type="domain" description="C2H2-type" evidence="9">
    <location>
        <begin position="485"/>
        <end position="507"/>
    </location>
</feature>
<feature type="region of interest" description="Disordered" evidence="8">
    <location>
        <begin position="870"/>
        <end position="905"/>
    </location>
</feature>
<feature type="domain" description="C2H2-type" evidence="9">
    <location>
        <begin position="588"/>
        <end position="617"/>
    </location>
</feature>
<dbReference type="PROSITE" id="PS50157">
    <property type="entry name" value="ZINC_FINGER_C2H2_2"/>
    <property type="match status" value="10"/>
</dbReference>
<evidence type="ECO:0000256" key="7">
    <source>
        <dbReference type="PROSITE-ProRule" id="PRU00042"/>
    </source>
</evidence>
<feature type="region of interest" description="Disordered" evidence="8">
    <location>
        <begin position="291"/>
        <end position="316"/>
    </location>
</feature>
<dbReference type="GO" id="GO:0005634">
    <property type="term" value="C:nucleus"/>
    <property type="evidence" value="ECO:0007669"/>
    <property type="project" value="UniProtKB-SubCell"/>
</dbReference>
<feature type="domain" description="C2H2-type" evidence="9">
    <location>
        <begin position="682"/>
        <end position="709"/>
    </location>
</feature>
<keyword evidence="5" id="KW-0862">Zinc</keyword>
<evidence type="ECO:0000259" key="9">
    <source>
        <dbReference type="PROSITE" id="PS50157"/>
    </source>
</evidence>
<keyword evidence="2" id="KW-0479">Metal-binding</keyword>
<dbReference type="InterPro" id="IPR050758">
    <property type="entry name" value="Znf_C2H2-type"/>
</dbReference>
<dbReference type="FunFam" id="3.30.160.60:FF:000679">
    <property type="entry name" value="Zinc finger protein 341"/>
    <property type="match status" value="1"/>
</dbReference>
<feature type="compositionally biased region" description="Polar residues" evidence="8">
    <location>
        <begin position="365"/>
        <end position="376"/>
    </location>
</feature>
<reference evidence="10" key="1">
    <citation type="submission" date="2020-11" db="EMBL/GenBank/DDBJ databases">
        <authorList>
            <person name="Tran Van P."/>
        </authorList>
    </citation>
    <scope>NUCLEOTIDE SEQUENCE</scope>
</reference>
<comment type="subcellular location">
    <subcellularLocation>
        <location evidence="1">Nucleus</location>
    </subcellularLocation>
</comment>
<dbReference type="GO" id="GO:0008270">
    <property type="term" value="F:zinc ion binding"/>
    <property type="evidence" value="ECO:0007669"/>
    <property type="project" value="UniProtKB-KW"/>
</dbReference>
<feature type="domain" description="C2H2-type" evidence="9">
    <location>
        <begin position="829"/>
        <end position="852"/>
    </location>
</feature>
<dbReference type="PANTHER" id="PTHR23234">
    <property type="entry name" value="ZNF44 PROTEIN"/>
    <property type="match status" value="1"/>
</dbReference>
<evidence type="ECO:0000256" key="3">
    <source>
        <dbReference type="ARBA" id="ARBA00022737"/>
    </source>
</evidence>
<dbReference type="AlphaFoldDB" id="A0A7R9P6P6"/>
<dbReference type="EMBL" id="OE180555">
    <property type="protein sequence ID" value="CAD7571524.1"/>
    <property type="molecule type" value="Genomic_DNA"/>
</dbReference>
<sequence>MSQLLFDALNGVSLDSHTVQSLLDSHGLQNEGPETVLGPSTLKSSLTDTSIGIINGSVLRSCSIGKSSNLIEQLGLDPADDEDVFQCGKCKKQFTSISHFMAHKREHTNSNSTKENVRSHSEEVESLNIHSGRQSPGEYPQLQIHALDTDSSELGQPVILSDSDILSFSIEQAALNIDNTSQVLPSLTNVIQAGNYLSSPVCPSTNLRSLNCSNANAISFGQPIILTSSQLTPTFLTSPLSSFQSISDDKLDTELDKKDLSSPRSINLLTPTFPSSFLKNCRFILPNLGSGSSTPDSTSIECTDSGVELSSGAEGQDHLSEYSEVREGDSLTNIFMDVAKNHPITLAVSEFQPVMCIANSKISTLSSTDGNSSLASQPKLMGEDSHPTMLSLSESPSHPDIIDMADTNVIPESLSYGQPLVISAADTQLGTTSRPEIDDPSTMKREKENQSSRKQKLHCEHCGKKFAKNFDLKQHMRSHTGEKPFQCVVCGRAFSQKSNVKKHMTTHKVWPDGLSRTLPKEPFQKVAVNADDDSDTINQNEETVDGGKITETECLVDKSFVCQYCSAVFSSYFTLKTHMKEHSHQKVYRCIQRNCNKMFTDLDSFVEHTQLHSAEVEYRCHVCSKVFTNLAELGLHQYVHTPTSGTKSRKMNCRYFRCVKCKSQFVNPEALDHHLATSTHNYSCASCGKVFTCERYLRRHLVTHRTAEPFKCPDCGKGFKTETYLNTHRLIHGSEKPYKCQYCNAAFIRKDKMVRHSLIHQTVKKLKCPFRTHLGCMREFNRGGPLLQQKIVKHKLDDSSMTTDKLKLHILTHSSVKPNQCRKCQVKPNQCRKCHRSFSKMTLLRQHERTQHISYVHTCISCGTSFPKKNQIRTHDCSQARTYRAKSEKHPSDTKGRRKTRGRHPIRIKQIEEINKLNDNDNIPTIEIIVVPAPEGSSVPQSLDGEELYEVMFQSKPENSQNTEPTLEKNTVLVAQSFYEN</sequence>
<feature type="domain" description="C2H2-type" evidence="9">
    <location>
        <begin position="85"/>
        <end position="112"/>
    </location>
</feature>
<dbReference type="Pfam" id="PF13894">
    <property type="entry name" value="zf-C2H2_4"/>
    <property type="match status" value="1"/>
</dbReference>
<feature type="compositionally biased region" description="Basic and acidic residues" evidence="8">
    <location>
        <begin position="885"/>
        <end position="895"/>
    </location>
</feature>
<dbReference type="FunFam" id="3.30.160.60:FF:000100">
    <property type="entry name" value="Zinc finger 45-like"/>
    <property type="match status" value="1"/>
</dbReference>
<dbReference type="Gene3D" id="3.30.160.60">
    <property type="entry name" value="Classic Zinc Finger"/>
    <property type="match status" value="9"/>
</dbReference>
<keyword evidence="6" id="KW-0539">Nucleus</keyword>
<gene>
    <name evidence="10" type="ORF">TCMB3V08_LOCUS4194</name>
</gene>
<dbReference type="InterPro" id="IPR013087">
    <property type="entry name" value="Znf_C2H2_type"/>
</dbReference>
<name>A0A7R9P6P6_TIMCA</name>
<evidence type="ECO:0000256" key="6">
    <source>
        <dbReference type="ARBA" id="ARBA00023242"/>
    </source>
</evidence>
<feature type="region of interest" description="Disordered" evidence="8">
    <location>
        <begin position="426"/>
        <end position="457"/>
    </location>
</feature>
<evidence type="ECO:0000313" key="10">
    <source>
        <dbReference type="EMBL" id="CAD7571524.1"/>
    </source>
</evidence>